<dbReference type="AlphaFoldDB" id="E6W6Q6"/>
<sequence>MKISLNGKTANIDKRGCRHFKHLMEKVQKELLAQNEVVVSVISNGTEYANLDENLWADIPSPQIQDLQIVTSSIKELSLQSISDVQEYLLKVHGVLQGVRKDIGTKKNSGKAIASFHDVIKLFDGWILPIIDRLTTLYKISLQDITIQGVPAIQSINDFIESIDAGVSHLERSAFEDFSHCLEERTLLHIRHIQGLFDHLHQYIKTHSR</sequence>
<organism evidence="1 2">
    <name type="scientific">Desulfurispirillum indicum (strain ATCC BAA-1389 / DSM 22839 / S5)</name>
    <dbReference type="NCBI Taxonomy" id="653733"/>
    <lineage>
        <taxon>Bacteria</taxon>
        <taxon>Pseudomonadati</taxon>
        <taxon>Chrysiogenota</taxon>
        <taxon>Chrysiogenia</taxon>
        <taxon>Chrysiogenales</taxon>
        <taxon>Chrysiogenaceae</taxon>
        <taxon>Desulfurispirillum</taxon>
    </lineage>
</organism>
<dbReference type="Proteomes" id="UP000002572">
    <property type="component" value="Chromosome"/>
</dbReference>
<accession>E6W6Q6</accession>
<proteinExistence type="predicted"/>
<dbReference type="InParanoid" id="E6W6Q6"/>
<gene>
    <name evidence="1" type="ordered locus">Selin_0300</name>
</gene>
<dbReference type="HOGENOM" id="CLU_1313752_0_0_0"/>
<dbReference type="EMBL" id="CP002432">
    <property type="protein sequence ID" value="ADU65056.1"/>
    <property type="molecule type" value="Genomic_DNA"/>
</dbReference>
<name>E6W6Q6_DESIS</name>
<keyword evidence="2" id="KW-1185">Reference proteome</keyword>
<dbReference type="KEGG" id="din:Selin_0300"/>
<dbReference type="RefSeq" id="WP_013504945.1">
    <property type="nucleotide sequence ID" value="NC_014836.1"/>
</dbReference>
<reference evidence="1 2" key="1">
    <citation type="submission" date="2010-12" db="EMBL/GenBank/DDBJ databases">
        <title>Complete sequence of Desulfurispirillum indicum S5.</title>
        <authorList>
            <consortium name="US DOE Joint Genome Institute"/>
            <person name="Lucas S."/>
            <person name="Copeland A."/>
            <person name="Lapidus A."/>
            <person name="Cheng J.-F."/>
            <person name="Goodwin L."/>
            <person name="Pitluck S."/>
            <person name="Chertkov O."/>
            <person name="Held B."/>
            <person name="Detter J.C."/>
            <person name="Han C."/>
            <person name="Tapia R."/>
            <person name="Land M."/>
            <person name="Hauser L."/>
            <person name="Kyrpides N."/>
            <person name="Ivanova N."/>
            <person name="Mikhailova N."/>
            <person name="Haggblom M."/>
            <person name="Rauschenbach I."/>
            <person name="Bini E."/>
            <person name="Woyke T."/>
        </authorList>
    </citation>
    <scope>NUCLEOTIDE SEQUENCE [LARGE SCALE GENOMIC DNA]</scope>
    <source>
        <strain evidence="2">ATCC BAA-1389 / DSM 22839 / S5</strain>
    </source>
</reference>
<evidence type="ECO:0000313" key="2">
    <source>
        <dbReference type="Proteomes" id="UP000002572"/>
    </source>
</evidence>
<evidence type="ECO:0000313" key="1">
    <source>
        <dbReference type="EMBL" id="ADU65056.1"/>
    </source>
</evidence>
<dbReference type="STRING" id="653733.Selin_0300"/>
<protein>
    <submittedName>
        <fullName evidence="1">Uncharacterized protein</fullName>
    </submittedName>
</protein>
<dbReference type="OrthoDB" id="9843868at2"/>